<keyword evidence="2" id="KW-1185">Reference proteome</keyword>
<sequence>MNAQTSLTQDLASQLQGPPLQQIAQQLGVDPSQANNAIGAALPLLMGALGRNASQPQGAEALFGALQRDHSGLDIGSVLGSVLGGGGQGQQILGHVLGASEPRAQQAVSQATGLGNDKVNMLLRWLAPIVMAYLAKRMFDNRQAGAASSGNDASPDVLGQILGQERQQIGQQAGGLGGGVLGAVLDKDGDGDVDLSDLMKVGQSVLGGLPRA</sequence>
<organism evidence="1 2">
    <name type="scientific">Luteimonas gilva</name>
    <dbReference type="NCBI Taxonomy" id="2572684"/>
    <lineage>
        <taxon>Bacteria</taxon>
        <taxon>Pseudomonadati</taxon>
        <taxon>Pseudomonadota</taxon>
        <taxon>Gammaproteobacteria</taxon>
        <taxon>Lysobacterales</taxon>
        <taxon>Lysobacteraceae</taxon>
        <taxon>Luteimonas</taxon>
    </lineage>
</organism>
<proteinExistence type="predicted"/>
<comment type="caution">
    <text evidence="1">The sequence shown here is derived from an EMBL/GenBank/DDBJ whole genome shotgun (WGS) entry which is preliminary data.</text>
</comment>
<dbReference type="Proteomes" id="UP000308707">
    <property type="component" value="Unassembled WGS sequence"/>
</dbReference>
<dbReference type="SUPFAM" id="SSF140804">
    <property type="entry name" value="YidB-like"/>
    <property type="match status" value="1"/>
</dbReference>
<dbReference type="OrthoDB" id="8812842at2"/>
<name>A0A4V5ZQM4_9GAMM</name>
<dbReference type="Pfam" id="PF06078">
    <property type="entry name" value="DUF937"/>
    <property type="match status" value="1"/>
</dbReference>
<dbReference type="RefSeq" id="WP_137265860.1">
    <property type="nucleotide sequence ID" value="NZ_SZUA01000001.1"/>
</dbReference>
<dbReference type="InterPro" id="IPR027405">
    <property type="entry name" value="YidB-like"/>
</dbReference>
<evidence type="ECO:0000313" key="1">
    <source>
        <dbReference type="EMBL" id="TKR33653.1"/>
    </source>
</evidence>
<protein>
    <submittedName>
        <fullName evidence="1">DUF937 domain-containing protein</fullName>
    </submittedName>
</protein>
<reference evidence="1 2" key="1">
    <citation type="submission" date="2019-04" db="EMBL/GenBank/DDBJ databases">
        <title>Reference strain of H23.</title>
        <authorList>
            <person name="Luo X."/>
        </authorList>
    </citation>
    <scope>NUCLEOTIDE SEQUENCE [LARGE SCALE GENOMIC DNA]</scope>
    <source>
        <strain evidence="1 2">H23</strain>
    </source>
</reference>
<gene>
    <name evidence="1" type="ORF">FCE95_05035</name>
</gene>
<dbReference type="InterPro" id="IPR018247">
    <property type="entry name" value="EF_Hand_1_Ca_BS"/>
</dbReference>
<evidence type="ECO:0000313" key="2">
    <source>
        <dbReference type="Proteomes" id="UP000308707"/>
    </source>
</evidence>
<accession>A0A4V5ZQM4</accession>
<dbReference type="EMBL" id="SZUA01000001">
    <property type="protein sequence ID" value="TKR33653.1"/>
    <property type="molecule type" value="Genomic_DNA"/>
</dbReference>
<dbReference type="AlphaFoldDB" id="A0A4V5ZQM4"/>
<dbReference type="PROSITE" id="PS00018">
    <property type="entry name" value="EF_HAND_1"/>
    <property type="match status" value="1"/>
</dbReference>
<dbReference type="InterPro" id="IPR009282">
    <property type="entry name" value="DUF937"/>
</dbReference>